<proteinExistence type="predicted"/>
<dbReference type="Proteomes" id="UP001054837">
    <property type="component" value="Unassembled WGS sequence"/>
</dbReference>
<gene>
    <name evidence="2" type="ORF">CDAR_572881</name>
</gene>
<feature type="compositionally biased region" description="Polar residues" evidence="1">
    <location>
        <begin position="375"/>
        <end position="388"/>
    </location>
</feature>
<feature type="compositionally biased region" description="Polar residues" evidence="1">
    <location>
        <begin position="85"/>
        <end position="97"/>
    </location>
</feature>
<dbReference type="AlphaFoldDB" id="A0AAV4W626"/>
<reference evidence="2 3" key="1">
    <citation type="submission" date="2021-06" db="EMBL/GenBank/DDBJ databases">
        <title>Caerostris darwini draft genome.</title>
        <authorList>
            <person name="Kono N."/>
            <person name="Arakawa K."/>
        </authorList>
    </citation>
    <scope>NUCLEOTIDE SEQUENCE [LARGE SCALE GENOMIC DNA]</scope>
</reference>
<feature type="compositionally biased region" description="Polar residues" evidence="1">
    <location>
        <begin position="182"/>
        <end position="202"/>
    </location>
</feature>
<accession>A0AAV4W626</accession>
<comment type="caution">
    <text evidence="2">The sequence shown here is derived from an EMBL/GenBank/DDBJ whole genome shotgun (WGS) entry which is preliminary data.</text>
</comment>
<evidence type="ECO:0000313" key="2">
    <source>
        <dbReference type="EMBL" id="GIY77936.1"/>
    </source>
</evidence>
<feature type="compositionally biased region" description="Basic and acidic residues" evidence="1">
    <location>
        <begin position="106"/>
        <end position="120"/>
    </location>
</feature>
<feature type="region of interest" description="Disordered" evidence="1">
    <location>
        <begin position="62"/>
        <end position="215"/>
    </location>
</feature>
<organism evidence="2 3">
    <name type="scientific">Caerostris darwini</name>
    <dbReference type="NCBI Taxonomy" id="1538125"/>
    <lineage>
        <taxon>Eukaryota</taxon>
        <taxon>Metazoa</taxon>
        <taxon>Ecdysozoa</taxon>
        <taxon>Arthropoda</taxon>
        <taxon>Chelicerata</taxon>
        <taxon>Arachnida</taxon>
        <taxon>Araneae</taxon>
        <taxon>Araneomorphae</taxon>
        <taxon>Entelegynae</taxon>
        <taxon>Araneoidea</taxon>
        <taxon>Araneidae</taxon>
        <taxon>Caerostris</taxon>
    </lineage>
</organism>
<feature type="compositionally biased region" description="Polar residues" evidence="1">
    <location>
        <begin position="406"/>
        <end position="415"/>
    </location>
</feature>
<feature type="region of interest" description="Disordered" evidence="1">
    <location>
        <begin position="372"/>
        <end position="416"/>
    </location>
</feature>
<evidence type="ECO:0000256" key="1">
    <source>
        <dbReference type="SAM" id="MobiDB-lite"/>
    </source>
</evidence>
<dbReference type="EMBL" id="BPLQ01014198">
    <property type="protein sequence ID" value="GIY77936.1"/>
    <property type="molecule type" value="Genomic_DNA"/>
</dbReference>
<evidence type="ECO:0000313" key="3">
    <source>
        <dbReference type="Proteomes" id="UP001054837"/>
    </source>
</evidence>
<protein>
    <submittedName>
        <fullName evidence="2">Uncharacterized protein</fullName>
    </submittedName>
</protein>
<sequence>MSVPTPPHPQDITSGSAVWLKELQLKQEEINRKRKLQEERERWINECKSGIDGNAVGLINKSDGVRNITKPNQQMPAVGKEHHSTQSLPKSLQNSFKMNPACPDSEQQKSVRDLTSKFEKISFSPINSESTSEDRGNHFTSPPLPSSSVHSDNHLAHPLPDPKIPSLQHDEMDSKSALPTHLSYTSQSLEKPSKQPDFTTKITIGDSKDISNGGSNVKTAYSTQATSGSVYNPHLTDAQLTNVLRIGGNRSSFRNSNTNSENSDDNFVCYPRDMYVANETRRPDKPPDYETAIQRLELLRNDRNFAKFYSNNCMNFEAILEQAKKRRGPKKSVTFSDKVVLVACAGDEDNDFIPNPLLERVYKQHFMQKPFSEPTLPSSQELSQNSSKAPKDASVPETQDSKPPEQSKQQIQSPCNLCHKKTVEPPKLYCPDCAYYMSRFQQK</sequence>
<name>A0AAV4W626_9ARAC</name>
<keyword evidence="3" id="KW-1185">Reference proteome</keyword>